<feature type="region of interest" description="Disordered" evidence="1">
    <location>
        <begin position="116"/>
        <end position="189"/>
    </location>
</feature>
<feature type="transmembrane region" description="Helical" evidence="2">
    <location>
        <begin position="80"/>
        <end position="104"/>
    </location>
</feature>
<proteinExistence type="predicted"/>
<keyword evidence="2" id="KW-1133">Transmembrane helix</keyword>
<evidence type="ECO:0000256" key="2">
    <source>
        <dbReference type="SAM" id="Phobius"/>
    </source>
</evidence>
<comment type="caution">
    <text evidence="3">The sequence shown here is derived from an EMBL/GenBank/DDBJ whole genome shotgun (WGS) entry which is preliminary data.</text>
</comment>
<keyword evidence="4" id="KW-1185">Reference proteome</keyword>
<feature type="compositionally biased region" description="Polar residues" evidence="1">
    <location>
        <begin position="133"/>
        <end position="142"/>
    </location>
</feature>
<keyword evidence="2" id="KW-0472">Membrane</keyword>
<name>A0A2T7NIK8_POMCA</name>
<dbReference type="OrthoDB" id="6071928at2759"/>
<evidence type="ECO:0000256" key="1">
    <source>
        <dbReference type="SAM" id="MobiDB-lite"/>
    </source>
</evidence>
<dbReference type="EMBL" id="PZQS01000012">
    <property type="protein sequence ID" value="PVD21011.1"/>
    <property type="molecule type" value="Genomic_DNA"/>
</dbReference>
<sequence length="509" mass="55124">MSEIEMTNLRIAHPSPEVESPGEAATAQDRLLTGTLFRNGNNGSANHYQYKHHAYELGAPRPRPMTGSGMVFRRRRSTCWCLMVVVVVVVLLAAGISLGVFFGVVRKGGEQAAEGSLADLDRTGNASSSSSSAPKTNSTWRNLTPLPPIVNNSQPPPPPPRKTNARPTESAVEGSSSSTNVKPDPGSSSATIVRDFKTFWHPGDSRVLEVYLSNGTVLQASGYKSNDGTFRGLYAFSLSDGQGRTTRVRFMGKNNLASVVLPDGSVVSLDWSANNADLECKHYRGRQAAEDRATPTSYLATLQLGVHSYALRHVSRELNEAGSGLSDDWQGDEEADAAAAADDDDVTTDSSARFCAQRLPVKVTKCGGQYPYDGAFVQGEITLQSQPSLAMVALPWKREDDDDVCYSEFRDASPNFFIPLPGYIHPTAATRISANFWRTASRWWARVCDVVDNMLEVDLQRQEVCANMAHNAQGQFSRNLYSVVYDSCSALLTSLHLACKPSATSAGAA</sequence>
<feature type="compositionally biased region" description="Polar residues" evidence="1">
    <location>
        <begin position="173"/>
        <end position="189"/>
    </location>
</feature>
<evidence type="ECO:0000313" key="3">
    <source>
        <dbReference type="EMBL" id="PVD21011.1"/>
    </source>
</evidence>
<gene>
    <name evidence="3" type="ORF">C0Q70_19177</name>
</gene>
<reference evidence="3 4" key="1">
    <citation type="submission" date="2018-04" db="EMBL/GenBank/DDBJ databases">
        <title>The genome of golden apple snail Pomacea canaliculata provides insight into stress tolerance and invasive adaptation.</title>
        <authorList>
            <person name="Liu C."/>
            <person name="Liu B."/>
            <person name="Ren Y."/>
            <person name="Zhang Y."/>
            <person name="Wang H."/>
            <person name="Li S."/>
            <person name="Jiang F."/>
            <person name="Yin L."/>
            <person name="Zhang G."/>
            <person name="Qian W."/>
            <person name="Fan W."/>
        </authorList>
    </citation>
    <scope>NUCLEOTIDE SEQUENCE [LARGE SCALE GENOMIC DNA]</scope>
    <source>
        <strain evidence="3">SZHN2017</strain>
        <tissue evidence="3">Muscle</tissue>
    </source>
</reference>
<accession>A0A2T7NIK8</accession>
<organism evidence="3 4">
    <name type="scientific">Pomacea canaliculata</name>
    <name type="common">Golden apple snail</name>
    <dbReference type="NCBI Taxonomy" id="400727"/>
    <lineage>
        <taxon>Eukaryota</taxon>
        <taxon>Metazoa</taxon>
        <taxon>Spiralia</taxon>
        <taxon>Lophotrochozoa</taxon>
        <taxon>Mollusca</taxon>
        <taxon>Gastropoda</taxon>
        <taxon>Caenogastropoda</taxon>
        <taxon>Architaenioglossa</taxon>
        <taxon>Ampullarioidea</taxon>
        <taxon>Ampullariidae</taxon>
        <taxon>Pomacea</taxon>
    </lineage>
</organism>
<feature type="compositionally biased region" description="Acidic residues" evidence="1">
    <location>
        <begin position="329"/>
        <end position="344"/>
    </location>
</feature>
<feature type="region of interest" description="Disordered" evidence="1">
    <location>
        <begin position="322"/>
        <end position="344"/>
    </location>
</feature>
<protein>
    <submittedName>
        <fullName evidence="3">Uncharacterized protein</fullName>
    </submittedName>
</protein>
<evidence type="ECO:0000313" key="4">
    <source>
        <dbReference type="Proteomes" id="UP000245119"/>
    </source>
</evidence>
<dbReference type="Proteomes" id="UP000245119">
    <property type="component" value="Linkage Group LG12"/>
</dbReference>
<keyword evidence="2" id="KW-0812">Transmembrane</keyword>
<dbReference type="AlphaFoldDB" id="A0A2T7NIK8"/>
<feature type="region of interest" description="Disordered" evidence="1">
    <location>
        <begin position="1"/>
        <end position="25"/>
    </location>
</feature>